<organism evidence="2 3">
    <name type="scientific">Deinococcus puniceus</name>
    <dbReference type="NCBI Taxonomy" id="1182568"/>
    <lineage>
        <taxon>Bacteria</taxon>
        <taxon>Thermotogati</taxon>
        <taxon>Deinococcota</taxon>
        <taxon>Deinococci</taxon>
        <taxon>Deinococcales</taxon>
        <taxon>Deinococcaceae</taxon>
        <taxon>Deinococcus</taxon>
    </lineage>
</organism>
<dbReference type="AlphaFoldDB" id="A0A172T9D3"/>
<gene>
    <name evidence="2" type="ORF">SU48_07330</name>
</gene>
<evidence type="ECO:0000313" key="2">
    <source>
        <dbReference type="EMBL" id="ANE43611.1"/>
    </source>
</evidence>
<dbReference type="EMBL" id="CP011387">
    <property type="protein sequence ID" value="ANE43611.1"/>
    <property type="molecule type" value="Genomic_DNA"/>
</dbReference>
<evidence type="ECO:0008006" key="4">
    <source>
        <dbReference type="Google" id="ProtNLM"/>
    </source>
</evidence>
<sequence>MFPKFFSLFMVLALSAPAQAGCEITRTALDLSSYVALQPQHGSFQVEIRCDAPTDRYQLELLGAGGQPDQPGGTVQIRLHGLNTPGQLLMLMQGAGTLLSGGVMEGSQRLRFPVSVPAGQWTGGGQYAANLRLSLLPAESPASLNPLTLPFGAKP</sequence>
<proteinExistence type="predicted"/>
<feature type="chain" id="PRO_5008000532" description="Spore coat protein U domain-containing protein" evidence="1">
    <location>
        <begin position="21"/>
        <end position="155"/>
    </location>
</feature>
<protein>
    <recommendedName>
        <fullName evidence="4">Spore coat protein U domain-containing protein</fullName>
    </recommendedName>
</protein>
<dbReference type="OrthoDB" id="71746at2"/>
<reference evidence="2 3" key="1">
    <citation type="submission" date="2015-01" db="EMBL/GenBank/DDBJ databases">
        <title>Deinococcus puniceus/DY1/ whole genome sequencing.</title>
        <authorList>
            <person name="Kim M.K."/>
            <person name="Srinivasan S."/>
            <person name="Lee J.-J."/>
        </authorList>
    </citation>
    <scope>NUCLEOTIDE SEQUENCE [LARGE SCALE GENOMIC DNA]</scope>
    <source>
        <strain evidence="2 3">DY1</strain>
    </source>
</reference>
<accession>A0A172T9D3</accession>
<evidence type="ECO:0000313" key="3">
    <source>
        <dbReference type="Proteomes" id="UP000077363"/>
    </source>
</evidence>
<keyword evidence="1" id="KW-0732">Signal</keyword>
<name>A0A172T9D3_9DEIO</name>
<feature type="signal peptide" evidence="1">
    <location>
        <begin position="1"/>
        <end position="20"/>
    </location>
</feature>
<dbReference type="PATRIC" id="fig|1182568.3.peg.1526"/>
<keyword evidence="3" id="KW-1185">Reference proteome</keyword>
<dbReference type="Proteomes" id="UP000077363">
    <property type="component" value="Chromosome"/>
</dbReference>
<dbReference type="KEGG" id="dpu:SU48_07330"/>
<dbReference type="STRING" id="1182568.SU48_07330"/>
<dbReference type="RefSeq" id="WP_064014678.1">
    <property type="nucleotide sequence ID" value="NZ_CP011387.1"/>
</dbReference>
<evidence type="ECO:0000256" key="1">
    <source>
        <dbReference type="SAM" id="SignalP"/>
    </source>
</evidence>